<dbReference type="EMBL" id="BPVZ01000110">
    <property type="protein sequence ID" value="GKV35257.1"/>
    <property type="molecule type" value="Genomic_DNA"/>
</dbReference>
<comment type="caution">
    <text evidence="1">The sequence shown here is derived from an EMBL/GenBank/DDBJ whole genome shotgun (WGS) entry which is preliminary data.</text>
</comment>
<organism evidence="1 2">
    <name type="scientific">Rubroshorea leprosula</name>
    <dbReference type="NCBI Taxonomy" id="152421"/>
    <lineage>
        <taxon>Eukaryota</taxon>
        <taxon>Viridiplantae</taxon>
        <taxon>Streptophyta</taxon>
        <taxon>Embryophyta</taxon>
        <taxon>Tracheophyta</taxon>
        <taxon>Spermatophyta</taxon>
        <taxon>Magnoliopsida</taxon>
        <taxon>eudicotyledons</taxon>
        <taxon>Gunneridae</taxon>
        <taxon>Pentapetalae</taxon>
        <taxon>rosids</taxon>
        <taxon>malvids</taxon>
        <taxon>Malvales</taxon>
        <taxon>Dipterocarpaceae</taxon>
        <taxon>Rubroshorea</taxon>
    </lineage>
</organism>
<dbReference type="AlphaFoldDB" id="A0AAV5LE50"/>
<reference evidence="1 2" key="1">
    <citation type="journal article" date="2021" name="Commun. Biol.">
        <title>The genome of Shorea leprosula (Dipterocarpaceae) highlights the ecological relevance of drought in aseasonal tropical rainforests.</title>
        <authorList>
            <person name="Ng K.K.S."/>
            <person name="Kobayashi M.J."/>
            <person name="Fawcett J.A."/>
            <person name="Hatakeyama M."/>
            <person name="Paape T."/>
            <person name="Ng C.H."/>
            <person name="Ang C.C."/>
            <person name="Tnah L.H."/>
            <person name="Lee C.T."/>
            <person name="Nishiyama T."/>
            <person name="Sese J."/>
            <person name="O'Brien M.J."/>
            <person name="Copetti D."/>
            <person name="Mohd Noor M.I."/>
            <person name="Ong R.C."/>
            <person name="Putra M."/>
            <person name="Sireger I.Z."/>
            <person name="Indrioko S."/>
            <person name="Kosugi Y."/>
            <person name="Izuno A."/>
            <person name="Isagi Y."/>
            <person name="Lee S.L."/>
            <person name="Shimizu K.K."/>
        </authorList>
    </citation>
    <scope>NUCLEOTIDE SEQUENCE [LARGE SCALE GENOMIC DNA]</scope>
    <source>
        <strain evidence="1">214</strain>
    </source>
</reference>
<dbReference type="Proteomes" id="UP001054252">
    <property type="component" value="Unassembled WGS sequence"/>
</dbReference>
<gene>
    <name evidence="1" type="ORF">SLEP1_g43558</name>
</gene>
<name>A0AAV5LE50_9ROSI</name>
<protein>
    <recommendedName>
        <fullName evidence="3">Serine-threonine/tyrosine-protein kinase catalytic domain-containing protein</fullName>
    </recommendedName>
</protein>
<keyword evidence="2" id="KW-1185">Reference proteome</keyword>
<proteinExistence type="predicted"/>
<evidence type="ECO:0000313" key="1">
    <source>
        <dbReference type="EMBL" id="GKV35257.1"/>
    </source>
</evidence>
<accession>A0AAV5LE50</accession>
<sequence length="49" mass="5946">MWWILAMDERWEVLCLMEYCGGNLPEEPNMVAINGYQWQPHRGRKGFCW</sequence>
<evidence type="ECO:0000313" key="2">
    <source>
        <dbReference type="Proteomes" id="UP001054252"/>
    </source>
</evidence>
<evidence type="ECO:0008006" key="3">
    <source>
        <dbReference type="Google" id="ProtNLM"/>
    </source>
</evidence>